<dbReference type="SUPFAM" id="SSF55486">
    <property type="entry name" value="Metalloproteases ('zincins'), catalytic domain"/>
    <property type="match status" value="1"/>
</dbReference>
<keyword evidence="4" id="KW-0963">Cytoplasm</keyword>
<dbReference type="InterPro" id="IPR038502">
    <property type="entry name" value="M1_LTA-4_hydro/amino_C_sf"/>
</dbReference>
<dbReference type="InterPro" id="IPR014782">
    <property type="entry name" value="Peptidase_M1_dom"/>
</dbReference>
<keyword evidence="6" id="KW-0479">Metal-binding</keyword>
<evidence type="ECO:0000256" key="10">
    <source>
        <dbReference type="SAM" id="MobiDB-lite"/>
    </source>
</evidence>
<dbReference type="PANTHER" id="PTHR45726">
    <property type="entry name" value="LEUKOTRIENE A-4 HYDROLASE"/>
    <property type="match status" value="1"/>
</dbReference>
<dbReference type="PANTHER" id="PTHR45726:SF3">
    <property type="entry name" value="LEUKOTRIENE A-4 HYDROLASE"/>
    <property type="match status" value="1"/>
</dbReference>
<dbReference type="Pfam" id="PF01433">
    <property type="entry name" value="Peptidase_M1"/>
    <property type="match status" value="1"/>
</dbReference>
<comment type="similarity">
    <text evidence="3">Belongs to the peptidase M1 family.</text>
</comment>
<feature type="region of interest" description="Disordered" evidence="10">
    <location>
        <begin position="1"/>
        <end position="20"/>
    </location>
</feature>
<evidence type="ECO:0000256" key="2">
    <source>
        <dbReference type="ARBA" id="ARBA00004496"/>
    </source>
</evidence>
<evidence type="ECO:0000259" key="11">
    <source>
        <dbReference type="SMART" id="SM01263"/>
    </source>
</evidence>
<dbReference type="InterPro" id="IPR001930">
    <property type="entry name" value="Peptidase_M1"/>
</dbReference>
<dbReference type="InterPro" id="IPR034015">
    <property type="entry name" value="M1_LTA4H"/>
</dbReference>
<dbReference type="PRINTS" id="PR00756">
    <property type="entry name" value="ALADIPTASE"/>
</dbReference>
<evidence type="ECO:0000256" key="9">
    <source>
        <dbReference type="ARBA" id="ARBA00023049"/>
    </source>
</evidence>
<dbReference type="SMART" id="SM01263">
    <property type="entry name" value="Leuk-A4-hydro_C"/>
    <property type="match status" value="1"/>
</dbReference>
<comment type="cofactor">
    <cofactor evidence="1">
        <name>Zn(2+)</name>
        <dbReference type="ChEBI" id="CHEBI:29105"/>
    </cofactor>
</comment>
<reference evidence="12" key="1">
    <citation type="submission" date="2023-10" db="EMBL/GenBank/DDBJ databases">
        <authorList>
            <person name="Chen Y."/>
            <person name="Shah S."/>
            <person name="Dougan E. K."/>
            <person name="Thang M."/>
            <person name="Chan C."/>
        </authorList>
    </citation>
    <scope>NUCLEOTIDE SEQUENCE [LARGE SCALE GENOMIC DNA]</scope>
</reference>
<evidence type="ECO:0000256" key="4">
    <source>
        <dbReference type="ARBA" id="ARBA00022490"/>
    </source>
</evidence>
<keyword evidence="13" id="KW-1185">Reference proteome</keyword>
<dbReference type="Proteomes" id="UP001189429">
    <property type="component" value="Unassembled WGS sequence"/>
</dbReference>
<evidence type="ECO:0000256" key="8">
    <source>
        <dbReference type="ARBA" id="ARBA00022833"/>
    </source>
</evidence>
<feature type="domain" description="Peptidase M1 leukotriene A4 hydrolase/aminopeptidase C-terminal" evidence="11">
    <location>
        <begin position="510"/>
        <end position="659"/>
    </location>
</feature>
<dbReference type="InterPro" id="IPR045357">
    <property type="entry name" value="Aminopeptidase_N-like_N"/>
</dbReference>
<evidence type="ECO:0000256" key="5">
    <source>
        <dbReference type="ARBA" id="ARBA00022670"/>
    </source>
</evidence>
<evidence type="ECO:0000256" key="1">
    <source>
        <dbReference type="ARBA" id="ARBA00001947"/>
    </source>
</evidence>
<evidence type="ECO:0000313" key="12">
    <source>
        <dbReference type="EMBL" id="CAK0836883.1"/>
    </source>
</evidence>
<gene>
    <name evidence="12" type="ORF">PCOR1329_LOCUS33243</name>
</gene>
<dbReference type="Pfam" id="PF09127">
    <property type="entry name" value="Leuk-A4-hydro_C"/>
    <property type="match status" value="1"/>
</dbReference>
<dbReference type="SUPFAM" id="SSF48371">
    <property type="entry name" value="ARM repeat"/>
    <property type="match status" value="1"/>
</dbReference>
<dbReference type="SUPFAM" id="SSF63737">
    <property type="entry name" value="Leukotriene A4 hydrolase N-terminal domain"/>
    <property type="match status" value="1"/>
</dbReference>
<proteinExistence type="inferred from homology"/>
<name>A0ABN9SWF6_9DINO</name>
<evidence type="ECO:0000313" key="13">
    <source>
        <dbReference type="Proteomes" id="UP001189429"/>
    </source>
</evidence>
<protein>
    <recommendedName>
        <fullName evidence="11">Peptidase M1 leukotriene A4 hydrolase/aminopeptidase C-terminal domain-containing protein</fullName>
    </recommendedName>
</protein>
<dbReference type="EMBL" id="CAUYUJ010013891">
    <property type="protein sequence ID" value="CAK0836883.1"/>
    <property type="molecule type" value="Genomic_DNA"/>
</dbReference>
<evidence type="ECO:0000256" key="3">
    <source>
        <dbReference type="ARBA" id="ARBA00010136"/>
    </source>
</evidence>
<evidence type="ECO:0000256" key="7">
    <source>
        <dbReference type="ARBA" id="ARBA00022801"/>
    </source>
</evidence>
<sequence>MPFSGSRSADPSTLSEPLGPGRARVTHYKLELTVDFVGQRLLGHADLRCLRNSEGPEGGEAWELVLDAAANLEVSAAHVIGGAALEPCEWSRDQAKLSEALGLPLRVRLPEGPPGGEVVVRVAYATAAPGAGGEGGCSALQWLSPAQTAGKRFPYMFSQCQAIHARAMLPCQDTCECKATYEASVRCPAELTALMSAVKLGDPAPAEEPDWETPEGCGKGWQWHRFEQTVPIPPYLVAVVCGALSSRQVGPRTRVWSEEEMVDRCAWEFADTEKFVAAGERLAGEYKWGVYDLLVLPPSFPYGGMENPCLTFVTPTLLAGDRSQVHVVAHEVSHSWSGNLVTNETWEHFWLNEGLTVFLELKIIRDVYGEEEATLQLAGRLKSLAESVNHFGPEHNYTCLIPDLSGGGDPDDAFSTVPYIKGMSLFCLLEKLVGGEEKFQPFLRRYFEHFGGRTVSSQSMRDFFLEHFRALSAGDEAVAAAMAGPIAALDWERLWRAPGMPDFVPPCEAAPVQEAQALAARWAAVAAGDAAGLAAFGPDDIRGWSTTKLIVFLDALLQDSEDGGGSLAAAGCARMAEAYDFLGSNCELRFRFLRLALGARWDGARDSAVDLAVSQGRMKFTRPIYRALKAYDMDLARATFLEHRSAYHPICAKMVAKDLEV</sequence>
<dbReference type="Pfam" id="PF17900">
    <property type="entry name" value="Peptidase_M1_N"/>
    <property type="match status" value="1"/>
</dbReference>
<dbReference type="InterPro" id="IPR016024">
    <property type="entry name" value="ARM-type_fold"/>
</dbReference>
<dbReference type="Gene3D" id="1.10.390.10">
    <property type="entry name" value="Neutral Protease Domain 2"/>
    <property type="match status" value="1"/>
</dbReference>
<evidence type="ECO:0000256" key="6">
    <source>
        <dbReference type="ARBA" id="ARBA00022723"/>
    </source>
</evidence>
<organism evidence="12 13">
    <name type="scientific">Prorocentrum cordatum</name>
    <dbReference type="NCBI Taxonomy" id="2364126"/>
    <lineage>
        <taxon>Eukaryota</taxon>
        <taxon>Sar</taxon>
        <taxon>Alveolata</taxon>
        <taxon>Dinophyceae</taxon>
        <taxon>Prorocentrales</taxon>
        <taxon>Prorocentraceae</taxon>
        <taxon>Prorocentrum</taxon>
    </lineage>
</organism>
<comment type="caution">
    <text evidence="12">The sequence shown here is derived from an EMBL/GenBank/DDBJ whole genome shotgun (WGS) entry which is preliminary data.</text>
</comment>
<dbReference type="InterPro" id="IPR015211">
    <property type="entry name" value="Peptidase_M1_C"/>
</dbReference>
<keyword evidence="8" id="KW-0862">Zinc</keyword>
<accession>A0ABN9SWF6</accession>
<dbReference type="InterPro" id="IPR049980">
    <property type="entry name" value="LTA4H_cat"/>
</dbReference>
<keyword evidence="9" id="KW-0482">Metalloprotease</keyword>
<dbReference type="Gene3D" id="3.30.2010.30">
    <property type="match status" value="1"/>
</dbReference>
<keyword evidence="5" id="KW-0645">Protease</keyword>
<feature type="compositionally biased region" description="Polar residues" evidence="10">
    <location>
        <begin position="1"/>
        <end position="15"/>
    </location>
</feature>
<dbReference type="Gene3D" id="2.60.40.1730">
    <property type="entry name" value="tricorn interacting facor f3 domain"/>
    <property type="match status" value="1"/>
</dbReference>
<comment type="subcellular location">
    <subcellularLocation>
        <location evidence="2">Cytoplasm</location>
    </subcellularLocation>
</comment>
<dbReference type="InterPro" id="IPR042097">
    <property type="entry name" value="Aminopeptidase_N-like_N_sf"/>
</dbReference>
<dbReference type="InterPro" id="IPR027268">
    <property type="entry name" value="Peptidase_M4/M1_CTD_sf"/>
</dbReference>
<keyword evidence="7" id="KW-0378">Hydrolase</keyword>
<dbReference type="Gene3D" id="1.25.40.320">
    <property type="entry name" value="Peptidase M1, leukotriene A4 hydrolase/aminopeptidase C-terminal domain"/>
    <property type="match status" value="1"/>
</dbReference>
<dbReference type="CDD" id="cd09599">
    <property type="entry name" value="M1_LTA4H"/>
    <property type="match status" value="1"/>
</dbReference>